<comment type="caution">
    <text evidence="1">The sequence shown here is derived from an EMBL/GenBank/DDBJ whole genome shotgun (WGS) entry which is preliminary data.</text>
</comment>
<protein>
    <submittedName>
        <fullName evidence="1">Uncharacterized protein</fullName>
    </submittedName>
</protein>
<gene>
    <name evidence="1" type="ORF">Ari01nite_96020</name>
</gene>
<dbReference type="Proteomes" id="UP000636960">
    <property type="component" value="Unassembled WGS sequence"/>
</dbReference>
<accession>A0A919K9X0</accession>
<evidence type="ECO:0000313" key="1">
    <source>
        <dbReference type="EMBL" id="GIF02138.1"/>
    </source>
</evidence>
<name>A0A919K9X0_9ACTN</name>
<proteinExistence type="predicted"/>
<sequence>MTFPLEELPSVIQDRASAWAALGLRQRQRPVHPNHGRAVAGVEFESAAWLVEITIWISGEADLCTVRLTDDRVVNKTYELADLEDLNGLLDELVRLLAHDELPAAAFVYQWPGTAHR</sequence>
<dbReference type="AlphaFoldDB" id="A0A919K9X0"/>
<evidence type="ECO:0000313" key="2">
    <source>
        <dbReference type="Proteomes" id="UP000636960"/>
    </source>
</evidence>
<dbReference type="EMBL" id="BOMV01000121">
    <property type="protein sequence ID" value="GIF02138.1"/>
    <property type="molecule type" value="Genomic_DNA"/>
</dbReference>
<dbReference type="RefSeq" id="WP_203791200.1">
    <property type="nucleotide sequence ID" value="NZ_BOMV01000121.1"/>
</dbReference>
<keyword evidence="2" id="KW-1185">Reference proteome</keyword>
<reference evidence="1" key="1">
    <citation type="submission" date="2021-01" db="EMBL/GenBank/DDBJ databases">
        <title>Whole genome shotgun sequence of Actinoplanes rishiriensis NBRC 108556.</title>
        <authorList>
            <person name="Komaki H."/>
            <person name="Tamura T."/>
        </authorList>
    </citation>
    <scope>NUCLEOTIDE SEQUENCE</scope>
    <source>
        <strain evidence="1">NBRC 108556</strain>
    </source>
</reference>
<organism evidence="1 2">
    <name type="scientific">Paractinoplanes rishiriensis</name>
    <dbReference type="NCBI Taxonomy" id="1050105"/>
    <lineage>
        <taxon>Bacteria</taxon>
        <taxon>Bacillati</taxon>
        <taxon>Actinomycetota</taxon>
        <taxon>Actinomycetes</taxon>
        <taxon>Micromonosporales</taxon>
        <taxon>Micromonosporaceae</taxon>
        <taxon>Paractinoplanes</taxon>
    </lineage>
</organism>